<sequence length="205" mass="22794">MAGRAPRATLLVSSVDHGDESLSIPVAVGRRLEALAKDDSFAPSSRAELLYAVREIARLCAHSRMEDLVGRRDYSRAELTERLLRDGYRSEVVDELVERAVEVGIVDDCRYAAAFARSKVLAGWGRLKIERELSRRGISPSDVPGWPEDFVSAGDERERALSLASRRRLTGRNDYQKLVRFLCSRGFSVGISTSVAREVLDRAEG</sequence>
<evidence type="ECO:0000256" key="2">
    <source>
        <dbReference type="ARBA" id="ARBA00009695"/>
    </source>
</evidence>
<reference evidence="8 9" key="1">
    <citation type="submission" date="2020-10" db="EMBL/GenBank/DDBJ databases">
        <title>ChiBAC.</title>
        <authorList>
            <person name="Zenner C."/>
            <person name="Hitch T.C.A."/>
            <person name="Clavel T."/>
        </authorList>
    </citation>
    <scope>NUCLEOTIDE SEQUENCE [LARGE SCALE GENOMIC DNA]</scope>
    <source>
        <strain evidence="8 9">DSM 107455</strain>
    </source>
</reference>
<dbReference type="Gene3D" id="1.10.10.10">
    <property type="entry name" value="Winged helix-like DNA-binding domain superfamily/Winged helix DNA-binding domain"/>
    <property type="match status" value="2"/>
</dbReference>
<dbReference type="Pfam" id="PF02631">
    <property type="entry name" value="RecX_HTH2"/>
    <property type="match status" value="1"/>
</dbReference>
<organism evidence="8 9">
    <name type="scientific">Thermophilibacter gallinarum</name>
    <dbReference type="NCBI Taxonomy" id="2779357"/>
    <lineage>
        <taxon>Bacteria</taxon>
        <taxon>Bacillati</taxon>
        <taxon>Actinomycetota</taxon>
        <taxon>Coriobacteriia</taxon>
        <taxon>Coriobacteriales</taxon>
        <taxon>Atopobiaceae</taxon>
        <taxon>Thermophilibacter</taxon>
    </lineage>
</organism>
<name>A0ABR9QU77_9ACTN</name>
<dbReference type="InterPro" id="IPR003783">
    <property type="entry name" value="Regulatory_RecX"/>
</dbReference>
<evidence type="ECO:0000256" key="3">
    <source>
        <dbReference type="ARBA" id="ARBA00018111"/>
    </source>
</evidence>
<accession>A0ABR9QU77</accession>
<feature type="domain" description="RecX first three-helical" evidence="7">
    <location>
        <begin position="66"/>
        <end position="99"/>
    </location>
</feature>
<dbReference type="EMBL" id="JADCJZ010000003">
    <property type="protein sequence ID" value="MBE5024637.1"/>
    <property type="molecule type" value="Genomic_DNA"/>
</dbReference>
<evidence type="ECO:0000256" key="5">
    <source>
        <dbReference type="HAMAP-Rule" id="MF_01114"/>
    </source>
</evidence>
<dbReference type="PANTHER" id="PTHR33602:SF1">
    <property type="entry name" value="REGULATORY PROTEIN RECX FAMILY PROTEIN"/>
    <property type="match status" value="1"/>
</dbReference>
<evidence type="ECO:0000313" key="9">
    <source>
        <dbReference type="Proteomes" id="UP001194273"/>
    </source>
</evidence>
<dbReference type="RefSeq" id="WP_193530270.1">
    <property type="nucleotide sequence ID" value="NZ_JADCJZ010000003.1"/>
</dbReference>
<comment type="caution">
    <text evidence="8">The sequence shown here is derived from an EMBL/GenBank/DDBJ whole genome shotgun (WGS) entry which is preliminary data.</text>
</comment>
<dbReference type="PANTHER" id="PTHR33602">
    <property type="entry name" value="REGULATORY PROTEIN RECX FAMILY PROTEIN"/>
    <property type="match status" value="1"/>
</dbReference>
<comment type="subcellular location">
    <subcellularLocation>
        <location evidence="1 5">Cytoplasm</location>
    </subcellularLocation>
</comment>
<evidence type="ECO:0000256" key="1">
    <source>
        <dbReference type="ARBA" id="ARBA00004496"/>
    </source>
</evidence>
<dbReference type="Proteomes" id="UP001194273">
    <property type="component" value="Unassembled WGS sequence"/>
</dbReference>
<dbReference type="InterPro" id="IPR053926">
    <property type="entry name" value="RecX_HTH_1st"/>
</dbReference>
<keyword evidence="9" id="KW-1185">Reference proteome</keyword>
<dbReference type="InterPro" id="IPR036388">
    <property type="entry name" value="WH-like_DNA-bd_sf"/>
</dbReference>
<dbReference type="HAMAP" id="MF_01114">
    <property type="entry name" value="RecX"/>
    <property type="match status" value="1"/>
</dbReference>
<dbReference type="InterPro" id="IPR053924">
    <property type="entry name" value="RecX_HTH_2nd"/>
</dbReference>
<proteinExistence type="inferred from homology"/>
<gene>
    <name evidence="5" type="primary">recX</name>
    <name evidence="8" type="ORF">INF26_07205</name>
</gene>
<evidence type="ECO:0000313" key="8">
    <source>
        <dbReference type="EMBL" id="MBE5024637.1"/>
    </source>
</evidence>
<feature type="domain" description="RecX second three-helical" evidence="6">
    <location>
        <begin position="107"/>
        <end position="142"/>
    </location>
</feature>
<keyword evidence="4 5" id="KW-0963">Cytoplasm</keyword>
<comment type="similarity">
    <text evidence="2 5">Belongs to the RecX family.</text>
</comment>
<evidence type="ECO:0000259" key="7">
    <source>
        <dbReference type="Pfam" id="PF21982"/>
    </source>
</evidence>
<evidence type="ECO:0000256" key="4">
    <source>
        <dbReference type="ARBA" id="ARBA00022490"/>
    </source>
</evidence>
<evidence type="ECO:0000259" key="6">
    <source>
        <dbReference type="Pfam" id="PF02631"/>
    </source>
</evidence>
<comment type="function">
    <text evidence="5">Modulates RecA activity.</text>
</comment>
<dbReference type="Pfam" id="PF21982">
    <property type="entry name" value="RecX_HTH1"/>
    <property type="match status" value="1"/>
</dbReference>
<protein>
    <recommendedName>
        <fullName evidence="3 5">Regulatory protein RecX</fullName>
    </recommendedName>
</protein>